<gene>
    <name evidence="3" type="ORF">J7S26_02095</name>
</gene>
<dbReference type="KEGG" id="ebz:J7S26_02095"/>
<proteinExistence type="predicted"/>
<dbReference type="SUPFAM" id="SSF69360">
    <property type="entry name" value="Cell wall binding repeat"/>
    <property type="match status" value="1"/>
</dbReference>
<feature type="repeat" description="Cell wall-binding" evidence="2">
    <location>
        <begin position="1269"/>
        <end position="1288"/>
    </location>
</feature>
<dbReference type="EMBL" id="CP072829">
    <property type="protein sequence ID" value="QTU84737.1"/>
    <property type="molecule type" value="Genomic_DNA"/>
</dbReference>
<dbReference type="PROSITE" id="PS51170">
    <property type="entry name" value="CW"/>
    <property type="match status" value="3"/>
</dbReference>
<name>A0A9E6MQY1_9ACTN</name>
<evidence type="ECO:0000313" key="3">
    <source>
        <dbReference type="EMBL" id="QTU84737.1"/>
    </source>
</evidence>
<evidence type="ECO:0000313" key="4">
    <source>
        <dbReference type="Proteomes" id="UP000671910"/>
    </source>
</evidence>
<dbReference type="Pfam" id="PF01473">
    <property type="entry name" value="Choline_bind_1"/>
    <property type="match status" value="2"/>
</dbReference>
<keyword evidence="1" id="KW-0677">Repeat</keyword>
<dbReference type="Gene3D" id="2.10.270.10">
    <property type="entry name" value="Cholin Binding"/>
    <property type="match status" value="1"/>
</dbReference>
<dbReference type="InterPro" id="IPR018337">
    <property type="entry name" value="Cell_wall/Cho-bd_repeat"/>
</dbReference>
<dbReference type="RefSeq" id="WP_261428688.1">
    <property type="nucleotide sequence ID" value="NZ_CP072829.1"/>
</dbReference>
<dbReference type="InterPro" id="IPR010916">
    <property type="entry name" value="TonB_box_CS"/>
</dbReference>
<reference evidence="3" key="1">
    <citation type="submission" date="2021-04" db="EMBL/GenBank/DDBJ databases">
        <title>Novel species in family Eggerthellaceae.</title>
        <authorList>
            <person name="Zhang G."/>
        </authorList>
    </citation>
    <scope>NUCLEOTIDE SEQUENCE</scope>
    <source>
        <strain evidence="3">Zg-886</strain>
    </source>
</reference>
<feature type="repeat" description="Cell wall-binding" evidence="2">
    <location>
        <begin position="1315"/>
        <end position="1334"/>
    </location>
</feature>
<evidence type="ECO:0000256" key="1">
    <source>
        <dbReference type="ARBA" id="ARBA00022737"/>
    </source>
</evidence>
<protein>
    <submittedName>
        <fullName evidence="3">Uncharacterized protein</fullName>
    </submittedName>
</protein>
<feature type="repeat" description="Cell wall-binding" evidence="2">
    <location>
        <begin position="1222"/>
        <end position="1241"/>
    </location>
</feature>
<organism evidence="3 4">
    <name type="scientific">Xiamenia xianingshaonis</name>
    <dbReference type="NCBI Taxonomy" id="2682776"/>
    <lineage>
        <taxon>Bacteria</taxon>
        <taxon>Bacillati</taxon>
        <taxon>Actinomycetota</taxon>
        <taxon>Coriobacteriia</taxon>
        <taxon>Eggerthellales</taxon>
        <taxon>Eggerthellaceae</taxon>
        <taxon>Xiamenia</taxon>
    </lineage>
</organism>
<dbReference type="PROSITE" id="PS00430">
    <property type="entry name" value="TONB_DEPENDENT_REC_1"/>
    <property type="match status" value="1"/>
</dbReference>
<evidence type="ECO:0000256" key="2">
    <source>
        <dbReference type="PROSITE-ProRule" id="PRU00591"/>
    </source>
</evidence>
<sequence>MSKIKPLASKTYGGGGKVLSVILAGTLALGMTPAAALSQAALDVTPAYATGSQPGSSAENPLPIKDWNGFADGGVYKDYTVTIEEDGITKDPRLEELSYTVPAQKISTTDFSVVVKATPNSGDPVFLSITSEMFNIKAVPNNGSPDSSQPAQTWDLVNAGTYTVTLSSAGANNPDFTLGDTTEVTVNKAKISADLLRKAVVNPQVGIDKPADLAAASIKKLEDSGVSVAATDEKIADLVKYTYSTKASSYDKSSGTYIKVGNINVAADLVSNAIKTNYKIEGETTFPTMVQANTENYTLTFGTTAPNKVVTGQAASKTVDFKKDGTALDPAQSVAVTVSKTRAGLDGEIVEAIAITDKAYDLTWTPKADTGTPALPEDPNSVPALPGLYEATAQVGGDDGNLATGKLSLTVAGDLGTVGVLNSGATVSYAGKPVPQEGIKLVETDKPEEVEAQIKAAIESGVLKVTFATDGDQKVDVPAEFLDVSVASASSGAAVIQASPAANDAYRGGFNLNFEFGKALPEVETDLGAKPWMGNAGYAIANLVSFGEESDAPAVDEDYTLAAFSVDAEGKATPVGGNTLTAVGNYKIVATPMGEYAGAPVVFAFAIEPYQIEVGKNAELTGWTGAIVSGSAQNPSVEFTGKAIDLLPVYKVTFADKSTESFTAVKAGTPEAADAQVVASFKNNTDAGTAAVDVAFQNNLAGSDEKGFEITVAPLGKVEGTAPTILATDKKPTADDIEPVVVRNGVTLVEGKDYTVGDITKVGATTSEGVTTYTFKIIGMGNFTGEATTEGMFKTTTKNIAELWGIAVAEGTYVYKPGEEVKAPVTIKTLGQETADILDNSTDGNDNVALTYSENTAAGTATVTARGIGDYAGTLTATYQIDPLELSDASNVDGSVKLGGADDLVYTGKQQVPRVLTDSTITPVNEGYEGDAISYTDFWDEMTAAPESDESGINAGTSYLVLTPTTGNFVGSVKVPYEIAPAELTADNVSVEGSVAPGAPVSDAVKVTFGDAILAADVDYTVDPEDELPGKATMTVTGKGNFSGTVTKDIEVLYDLSGVQFKVADTTYNGKPQTPTVTEAYYMKGGEKVAVPAEAYAQAADSYVDAGDYTAKFSGNEAAGWTGKGEASFVIDPAAGPKTATVTYTAAGLPVVTVPGLTEGVDFTVAANPAQKTITVTYKGNYAGTATVGYDPAPAPAPAPAKDGWVGSGDDWAYYEGGKQVKNQWKFIDNAWYHFEANGQMTNTQWFQDTDGTWYLLNQSHKGSYGAMLTGWQFVDGGWYYLNKSGAMQSGWLKDADGTWYLLNSKHDGTFGKMLTGWQLVGGKWYYLDKSGAMAENEWVGPYWVNGSGVWTATR</sequence>
<dbReference type="Proteomes" id="UP000671910">
    <property type="component" value="Chromosome"/>
</dbReference>
<dbReference type="Pfam" id="PF19127">
    <property type="entry name" value="Choline_bind_3"/>
    <property type="match status" value="2"/>
</dbReference>
<accession>A0A9E6MQY1</accession>